<dbReference type="EMBL" id="JARJCM010000124">
    <property type="protein sequence ID" value="KAJ7027399.1"/>
    <property type="molecule type" value="Genomic_DNA"/>
</dbReference>
<comment type="caution">
    <text evidence="2">The sequence shown here is derived from an EMBL/GenBank/DDBJ whole genome shotgun (WGS) entry which is preliminary data.</text>
</comment>
<keyword evidence="3" id="KW-1185">Reference proteome</keyword>
<reference evidence="2" key="1">
    <citation type="submission" date="2023-03" db="EMBL/GenBank/DDBJ databases">
        <title>Massive genome expansion in bonnet fungi (Mycena s.s.) driven by repeated elements and novel gene families across ecological guilds.</title>
        <authorList>
            <consortium name="Lawrence Berkeley National Laboratory"/>
            <person name="Harder C.B."/>
            <person name="Miyauchi S."/>
            <person name="Viragh M."/>
            <person name="Kuo A."/>
            <person name="Thoen E."/>
            <person name="Andreopoulos B."/>
            <person name="Lu D."/>
            <person name="Skrede I."/>
            <person name="Drula E."/>
            <person name="Henrissat B."/>
            <person name="Morin E."/>
            <person name="Kohler A."/>
            <person name="Barry K."/>
            <person name="LaButti K."/>
            <person name="Morin E."/>
            <person name="Salamov A."/>
            <person name="Lipzen A."/>
            <person name="Mereny Z."/>
            <person name="Hegedus B."/>
            <person name="Baldrian P."/>
            <person name="Stursova M."/>
            <person name="Weitz H."/>
            <person name="Taylor A."/>
            <person name="Grigoriev I.V."/>
            <person name="Nagy L.G."/>
            <person name="Martin F."/>
            <person name="Kauserud H."/>
        </authorList>
    </citation>
    <scope>NUCLEOTIDE SEQUENCE</scope>
    <source>
        <strain evidence="2">CBHHK200</strain>
    </source>
</reference>
<organism evidence="2 3">
    <name type="scientific">Mycena alexandri</name>
    <dbReference type="NCBI Taxonomy" id="1745969"/>
    <lineage>
        <taxon>Eukaryota</taxon>
        <taxon>Fungi</taxon>
        <taxon>Dikarya</taxon>
        <taxon>Basidiomycota</taxon>
        <taxon>Agaricomycotina</taxon>
        <taxon>Agaricomycetes</taxon>
        <taxon>Agaricomycetidae</taxon>
        <taxon>Agaricales</taxon>
        <taxon>Marasmiineae</taxon>
        <taxon>Mycenaceae</taxon>
        <taxon>Mycena</taxon>
    </lineage>
</organism>
<evidence type="ECO:0000256" key="1">
    <source>
        <dbReference type="SAM" id="MobiDB-lite"/>
    </source>
</evidence>
<dbReference type="AlphaFoldDB" id="A0AAD6X047"/>
<gene>
    <name evidence="2" type="ORF">C8F04DRAFT_1189528</name>
</gene>
<feature type="region of interest" description="Disordered" evidence="1">
    <location>
        <begin position="72"/>
        <end position="111"/>
    </location>
</feature>
<feature type="region of interest" description="Disordered" evidence="1">
    <location>
        <begin position="13"/>
        <end position="40"/>
    </location>
</feature>
<dbReference type="Proteomes" id="UP001218188">
    <property type="component" value="Unassembled WGS sequence"/>
</dbReference>
<sequence length="204" mass="22531">MPRIRHPTAICRRCQPAPPATDVETGKTNSARRNNKFLRQGPGSGKFLCQDVVEAEARFELLADIRGGVNHNDGGKKKKVLQSHDGNDASDGGQTYHNRRGYPRRPGGAFPRRRSRISVKRTEFTSAFATSRCSYGNWCKVIHFGLISATKSGSLFSYIFGSLKTIVFSEFCPTFAEAAVDRVIPAVQVCNKGWIAYIPSEYAA</sequence>
<protein>
    <submittedName>
        <fullName evidence="2">Uncharacterized protein</fullName>
    </submittedName>
</protein>
<name>A0AAD6X047_9AGAR</name>
<proteinExistence type="predicted"/>
<evidence type="ECO:0000313" key="2">
    <source>
        <dbReference type="EMBL" id="KAJ7027399.1"/>
    </source>
</evidence>
<evidence type="ECO:0000313" key="3">
    <source>
        <dbReference type="Proteomes" id="UP001218188"/>
    </source>
</evidence>
<accession>A0AAD6X047</accession>